<keyword evidence="9" id="KW-1185">Reference proteome</keyword>
<dbReference type="InterPro" id="IPR015943">
    <property type="entry name" value="WD40/YVTN_repeat-like_dom_sf"/>
</dbReference>
<dbReference type="InterPro" id="IPR001680">
    <property type="entry name" value="WD40_rpt"/>
</dbReference>
<keyword evidence="2" id="KW-0853">WD repeat</keyword>
<dbReference type="InterPro" id="IPR056155">
    <property type="entry name" value="Beta-prop_IFT140_2nd"/>
</dbReference>
<gene>
    <name evidence="8" type="ORF">PECUL_23A040312</name>
</gene>
<reference evidence="8" key="1">
    <citation type="submission" date="2022-03" db="EMBL/GenBank/DDBJ databases">
        <authorList>
            <person name="Alioto T."/>
            <person name="Alioto T."/>
            <person name="Gomez Garrido J."/>
        </authorList>
    </citation>
    <scope>NUCLEOTIDE SEQUENCE</scope>
</reference>
<dbReference type="Proteomes" id="UP001295444">
    <property type="component" value="Chromosome 07"/>
</dbReference>
<evidence type="ECO:0000259" key="7">
    <source>
        <dbReference type="Pfam" id="PF23385"/>
    </source>
</evidence>
<dbReference type="Pfam" id="PF23383">
    <property type="entry name" value="Beta-prop_IFT140_1st"/>
    <property type="match status" value="1"/>
</dbReference>
<dbReference type="SUPFAM" id="SSF50978">
    <property type="entry name" value="WD40 repeat-like"/>
    <property type="match status" value="1"/>
</dbReference>
<evidence type="ECO:0000256" key="2">
    <source>
        <dbReference type="ARBA" id="ARBA00022574"/>
    </source>
</evidence>
<dbReference type="GO" id="GO:0035721">
    <property type="term" value="P:intraciliary retrograde transport"/>
    <property type="evidence" value="ECO:0007669"/>
    <property type="project" value="TreeGrafter"/>
</dbReference>
<proteinExistence type="predicted"/>
<dbReference type="PANTHER" id="PTHR15722:SF7">
    <property type="entry name" value="INTRAFLAGELLAR TRANSPORT PROTEIN 140 HOMOLOG"/>
    <property type="match status" value="1"/>
</dbReference>
<evidence type="ECO:0000313" key="8">
    <source>
        <dbReference type="EMBL" id="CAH2307665.1"/>
    </source>
</evidence>
<dbReference type="AlphaFoldDB" id="A0AAD1SSX4"/>
<evidence type="ECO:0000256" key="1">
    <source>
        <dbReference type="ARBA" id="ARBA00004138"/>
    </source>
</evidence>
<organism evidence="8 9">
    <name type="scientific">Pelobates cultripes</name>
    <name type="common">Western spadefoot toad</name>
    <dbReference type="NCBI Taxonomy" id="61616"/>
    <lineage>
        <taxon>Eukaryota</taxon>
        <taxon>Metazoa</taxon>
        <taxon>Chordata</taxon>
        <taxon>Craniata</taxon>
        <taxon>Vertebrata</taxon>
        <taxon>Euteleostomi</taxon>
        <taxon>Amphibia</taxon>
        <taxon>Batrachia</taxon>
        <taxon>Anura</taxon>
        <taxon>Pelobatoidea</taxon>
        <taxon>Pelobatidae</taxon>
        <taxon>Pelobates</taxon>
    </lineage>
</organism>
<dbReference type="InterPro" id="IPR036322">
    <property type="entry name" value="WD40_repeat_dom_sf"/>
</dbReference>
<dbReference type="InterPro" id="IPR056154">
    <property type="entry name" value="Beta-prop_IFT140_1st"/>
</dbReference>
<evidence type="ECO:0000259" key="6">
    <source>
        <dbReference type="Pfam" id="PF23383"/>
    </source>
</evidence>
<comment type="subcellular location">
    <subcellularLocation>
        <location evidence="1">Cell projection</location>
        <location evidence="1">Cilium</location>
    </subcellularLocation>
</comment>
<evidence type="ECO:0000256" key="5">
    <source>
        <dbReference type="ARBA" id="ARBA00023273"/>
    </source>
</evidence>
<keyword evidence="5" id="KW-0966">Cell projection</keyword>
<evidence type="ECO:0000256" key="4">
    <source>
        <dbReference type="ARBA" id="ARBA00023069"/>
    </source>
</evidence>
<sequence length="799" mass="89377">MAVYFDHRIEPQDAESSPSNISWHRHHAMLAVASSSTAGGRVDIYSELGEHINDAHIERSYQPTILSWHPTRCILAVGWSTGELVVFNEQEKEQYAMPPIHGAEVTMLEWSNNNNNHLISGDQLGVLVVWKLDQRGRVQGMPLLKHEYRKPLTHCLFKPLAPDEDLAQLAKAAVSGDERALDMFNWKRSEKGSPSKARSQQEFSFFVTTGDGSVYWVNEQGKSSQVVSMDSPIQKLIFVEKKSILVVITENLVLSQFFVGPEAEADETSKVKLTGKTGQAADILWVDRSLLITATGESVIRFWDLERDDNYVLFLDEQLGYESGENLNCISYCRAKGILAAGTNKGRIAMWGKAPSTGQKSSRTDGKESWKLKPPAELEGSITQIKWGSSKNLLAVNNVSSVVILSEHVMCSHFHQQVAAIQVAPSQLNVTYFNTGATHNLRTDMHIKGVFVTKESIAVWNRKQVTVYELSGATLRNTGSFASDSPVLAMHEENIYTVEPNRVQIRTLQGTVKQLLSFSKPEGNPFMLHICGSFLVVATDTAYFKVFDLSRREAKSHSNCKNLCELVPAVESIVSVKCNSNGSKVSILANRTDGHLDSKIYFYDVELDTVTFFDFWNGQAEVEAPSIQDSDMNLTENTKLLNRTPISHFWDQSESRLLVCEAILAIPDSTKTSPKNQVDSPVDASHGKEDILVMSFFSTQEHGLLLQESFPRPDVLQSLLGIEVPNYYFTKKPGEEEMSAEVESVTPRIPQMVSKRPLRDFIGLEECDKTTREAMLNFSFFLTVGDMDEAFKSIKLIKR</sequence>
<name>A0AAD1SSX4_PELCU</name>
<evidence type="ECO:0000313" key="9">
    <source>
        <dbReference type="Proteomes" id="UP001295444"/>
    </source>
</evidence>
<protein>
    <submittedName>
        <fullName evidence="8">Intraflagellar transport 140 homolog isoform X1</fullName>
    </submittedName>
</protein>
<keyword evidence="4" id="KW-0969">Cilium</keyword>
<dbReference type="FunFam" id="2.130.10.10:FF:000811">
    <property type="entry name" value="Intraflagellar transport 140"/>
    <property type="match status" value="1"/>
</dbReference>
<dbReference type="GO" id="GO:0030991">
    <property type="term" value="C:intraciliary transport particle A"/>
    <property type="evidence" value="ECO:0007669"/>
    <property type="project" value="TreeGrafter"/>
</dbReference>
<feature type="domain" description="IFT140 first beta-propeller" evidence="6">
    <location>
        <begin position="2"/>
        <end position="408"/>
    </location>
</feature>
<feature type="domain" description="IFT140 second beta-propeller" evidence="7">
    <location>
        <begin position="416"/>
        <end position="732"/>
    </location>
</feature>
<keyword evidence="3" id="KW-0677">Repeat</keyword>
<dbReference type="EMBL" id="OW240918">
    <property type="protein sequence ID" value="CAH2307665.1"/>
    <property type="molecule type" value="Genomic_DNA"/>
</dbReference>
<evidence type="ECO:0000256" key="3">
    <source>
        <dbReference type="ARBA" id="ARBA00022737"/>
    </source>
</evidence>
<dbReference type="SMART" id="SM00320">
    <property type="entry name" value="WD40"/>
    <property type="match status" value="2"/>
</dbReference>
<dbReference type="GO" id="GO:0036064">
    <property type="term" value="C:ciliary basal body"/>
    <property type="evidence" value="ECO:0007669"/>
    <property type="project" value="TreeGrafter"/>
</dbReference>
<dbReference type="Pfam" id="PF23385">
    <property type="entry name" value="Beta-prop_IFT140_2nd"/>
    <property type="match status" value="1"/>
</dbReference>
<dbReference type="Gene3D" id="2.130.10.10">
    <property type="entry name" value="YVTN repeat-like/Quinoprotein amine dehydrogenase"/>
    <property type="match status" value="2"/>
</dbReference>
<accession>A0AAD1SSX4</accession>
<dbReference type="GO" id="GO:0005930">
    <property type="term" value="C:axoneme"/>
    <property type="evidence" value="ECO:0007669"/>
    <property type="project" value="TreeGrafter"/>
</dbReference>
<dbReference type="PANTHER" id="PTHR15722">
    <property type="entry name" value="IFT140/172-RELATED"/>
    <property type="match status" value="1"/>
</dbReference>